<evidence type="ECO:0008006" key="4">
    <source>
        <dbReference type="Google" id="ProtNLM"/>
    </source>
</evidence>
<accession>A0A087M2D1</accession>
<name>A0A087M2D1_9HYPH</name>
<evidence type="ECO:0000256" key="1">
    <source>
        <dbReference type="SAM" id="SignalP"/>
    </source>
</evidence>
<feature type="signal peptide" evidence="1">
    <location>
        <begin position="1"/>
        <end position="19"/>
    </location>
</feature>
<feature type="chain" id="PRO_5001825827" description="Chlorophyllide reductase" evidence="1">
    <location>
        <begin position="20"/>
        <end position="123"/>
    </location>
</feature>
<protein>
    <recommendedName>
        <fullName evidence="4">Chlorophyllide reductase</fullName>
    </recommendedName>
</protein>
<keyword evidence="3" id="KW-1185">Reference proteome</keyword>
<evidence type="ECO:0000313" key="3">
    <source>
        <dbReference type="Proteomes" id="UP000028981"/>
    </source>
</evidence>
<dbReference type="EMBL" id="JQGC01000009">
    <property type="protein sequence ID" value="KFL31034.1"/>
    <property type="molecule type" value="Genomic_DNA"/>
</dbReference>
<organism evidence="2 3">
    <name type="scientific">Devosia riboflavina</name>
    <dbReference type="NCBI Taxonomy" id="46914"/>
    <lineage>
        <taxon>Bacteria</taxon>
        <taxon>Pseudomonadati</taxon>
        <taxon>Pseudomonadota</taxon>
        <taxon>Alphaproteobacteria</taxon>
        <taxon>Hyphomicrobiales</taxon>
        <taxon>Devosiaceae</taxon>
        <taxon>Devosia</taxon>
    </lineage>
</organism>
<proteinExistence type="predicted"/>
<dbReference type="Proteomes" id="UP000028981">
    <property type="component" value="Unassembled WGS sequence"/>
</dbReference>
<dbReference type="RefSeq" id="WP_035082900.1">
    <property type="nucleotide sequence ID" value="NZ_JQGC01000009.1"/>
</dbReference>
<keyword evidence="1" id="KW-0732">Signal</keyword>
<dbReference type="AlphaFoldDB" id="A0A087M2D1"/>
<gene>
    <name evidence="2" type="ORF">JP75_11850</name>
</gene>
<evidence type="ECO:0000313" key="2">
    <source>
        <dbReference type="EMBL" id="KFL31034.1"/>
    </source>
</evidence>
<dbReference type="OrthoDB" id="8099283at2"/>
<reference evidence="2 3" key="1">
    <citation type="submission" date="2014-08" db="EMBL/GenBank/DDBJ databases">
        <authorList>
            <person name="Hassan Y.I."/>
            <person name="Lepp D."/>
            <person name="Zhou T."/>
        </authorList>
    </citation>
    <scope>NUCLEOTIDE SEQUENCE [LARGE SCALE GENOMIC DNA]</scope>
    <source>
        <strain evidence="2 3">IFO13584</strain>
    </source>
</reference>
<sequence>MRSLSLLALLALSIAPAMAAPTTGTGRISVTQVMEMVQRARSDATARNTVIAYLAGVGETAGLMVSEAVARGAAPLKCTSSFNLSEDVALAALSAGAPDTASWAETPATPIILADLFARAGCS</sequence>
<comment type="caution">
    <text evidence="2">The sequence shown here is derived from an EMBL/GenBank/DDBJ whole genome shotgun (WGS) entry which is preliminary data.</text>
</comment>